<organism evidence="2 3">
    <name type="scientific">Rhynchosporium agropyri</name>
    <dbReference type="NCBI Taxonomy" id="914238"/>
    <lineage>
        <taxon>Eukaryota</taxon>
        <taxon>Fungi</taxon>
        <taxon>Dikarya</taxon>
        <taxon>Ascomycota</taxon>
        <taxon>Pezizomycotina</taxon>
        <taxon>Leotiomycetes</taxon>
        <taxon>Helotiales</taxon>
        <taxon>Ploettnerulaceae</taxon>
        <taxon>Rhynchosporium</taxon>
    </lineage>
</organism>
<evidence type="ECO:0000256" key="1">
    <source>
        <dbReference type="SAM" id="Phobius"/>
    </source>
</evidence>
<dbReference type="AlphaFoldDB" id="A0A1E1LBU3"/>
<dbReference type="Proteomes" id="UP000178912">
    <property type="component" value="Unassembled WGS sequence"/>
</dbReference>
<keyword evidence="1" id="KW-0472">Membrane</keyword>
<protein>
    <submittedName>
        <fullName evidence="2">Uncharacterized protein</fullName>
    </submittedName>
</protein>
<name>A0A1E1LBU3_9HELO</name>
<evidence type="ECO:0000313" key="2">
    <source>
        <dbReference type="EMBL" id="CZT07864.1"/>
    </source>
</evidence>
<keyword evidence="1" id="KW-1133">Transmembrane helix</keyword>
<gene>
    <name evidence="2" type="ORF">RAG0_13165</name>
</gene>
<accession>A0A1E1LBU3</accession>
<feature type="transmembrane region" description="Helical" evidence="1">
    <location>
        <begin position="32"/>
        <end position="53"/>
    </location>
</feature>
<keyword evidence="1" id="KW-0812">Transmembrane</keyword>
<evidence type="ECO:0000313" key="3">
    <source>
        <dbReference type="Proteomes" id="UP000178912"/>
    </source>
</evidence>
<dbReference type="EMBL" id="FJUX01000100">
    <property type="protein sequence ID" value="CZT07864.1"/>
    <property type="molecule type" value="Genomic_DNA"/>
</dbReference>
<proteinExistence type="predicted"/>
<keyword evidence="3" id="KW-1185">Reference proteome</keyword>
<sequence>MTYGPCDPNFLNTPYIALLYNLYLLNRYRSYINIKVCSVILIFGVSGLLYLGLIDFSISEERFYLRLLLMIVRGPKSFNKLYDFKGVTYETYKATYIIRGLAENN</sequence>
<reference evidence="3" key="1">
    <citation type="submission" date="2016-03" db="EMBL/GenBank/DDBJ databases">
        <authorList>
            <person name="Guldener U."/>
        </authorList>
    </citation>
    <scope>NUCLEOTIDE SEQUENCE [LARGE SCALE GENOMIC DNA]</scope>
    <source>
        <strain evidence="3">04CH-RAC-A.6.1</strain>
    </source>
</reference>
<dbReference type="OrthoDB" id="1728974at2759"/>